<evidence type="ECO:0000313" key="1">
    <source>
        <dbReference type="EMBL" id="WGH20793.1"/>
    </source>
</evidence>
<organism evidence="1 2">
    <name type="scientific">Gordonia phage Commandaria</name>
    <dbReference type="NCBI Taxonomy" id="3038364"/>
    <lineage>
        <taxon>Viruses</taxon>
        <taxon>Duplodnaviria</taxon>
        <taxon>Heunggongvirae</taxon>
        <taxon>Uroviricota</taxon>
        <taxon>Caudoviricetes</taxon>
        <taxon>Zierdtviridae</taxon>
        <taxon>Emilbogenvirinae</taxon>
        <taxon>Commandariavirus</taxon>
        <taxon>Commandariavirus commandaria</taxon>
    </lineage>
</organism>
<reference evidence="1" key="1">
    <citation type="submission" date="2023-03" db="EMBL/GenBank/DDBJ databases">
        <authorList>
            <person name="Adamson A.J."/>
            <person name="Baker B.A."/>
            <person name="Galadyk N."/>
            <person name="Joshi D.H."/>
            <person name="Kistler H.E."/>
            <person name="Roberts S.M."/>
            <person name="Saint K.A."/>
            <person name="Sunnen C.N."/>
            <person name="Garlena R.A."/>
            <person name="Russell D.A."/>
            <person name="Pope W.H."/>
            <person name="Jacobs-Sera D."/>
            <person name="Hatfull G.F."/>
        </authorList>
    </citation>
    <scope>NUCLEOTIDE SEQUENCE</scope>
</reference>
<accession>A0AAF0GLK7</accession>
<dbReference type="Proteomes" id="UP001243276">
    <property type="component" value="Segment"/>
</dbReference>
<dbReference type="InterPro" id="IPR056982">
    <property type="entry name" value="Phage_ProQ_C-like"/>
</dbReference>
<keyword evidence="2" id="KW-1185">Reference proteome</keyword>
<dbReference type="GeneID" id="80560563"/>
<proteinExistence type="predicted"/>
<name>A0AAF0GLK7_9CAUD</name>
<dbReference type="KEGG" id="vg:80560563"/>
<sequence length="135" mass="15874">MSRLDVTVGQIVKVRRKVRDFEAERKTPGNSRIFTWQIEEMRVTKVGRKYVYVQSIDDRYPYERKFDLETGMETGNYIEVQMFTPESLAAQERREAAVKTLNDTIDIFSGRWVGKLTTEAIEDIVRIVTNKEAYR</sequence>
<gene>
    <name evidence="1" type="primary">10</name>
</gene>
<dbReference type="Pfam" id="PF24203">
    <property type="entry name" value="Phage_ProQ_C_like"/>
    <property type="match status" value="1"/>
</dbReference>
<evidence type="ECO:0000313" key="2">
    <source>
        <dbReference type="Proteomes" id="UP001243276"/>
    </source>
</evidence>
<protein>
    <submittedName>
        <fullName evidence="1">Uncharacterized protein</fullName>
    </submittedName>
</protein>
<dbReference type="RefSeq" id="YP_010842800.1">
    <property type="nucleotide sequence ID" value="NC_079146.1"/>
</dbReference>
<dbReference type="EMBL" id="OQ709208">
    <property type="protein sequence ID" value="WGH20793.1"/>
    <property type="molecule type" value="Genomic_DNA"/>
</dbReference>